<keyword evidence="3" id="KW-1185">Reference proteome</keyword>
<keyword evidence="1" id="KW-0472">Membrane</keyword>
<sequence>MNRDISPLLGVLDPAPPRALTVDEQARQEQLLSSVLADARVVRRRPVRRIALAGALAVGAAAAVVVAPVAYHMIKGGGGPLSSTAISSWTGNPVRLAASSTDSTAQQFCEKNATGNPNATGPFTVSNADLRGEVTSMVLTRGKDITLCMVGTDGEGFTMAVDPIGKIAPKDITLDTAGSHGDGDSAFSYVEGFAGADVKSISVHDGSRTADALVDGGRWTVWWPGTSDFTGTVTVTTTDGNSHSVRIDSLFH</sequence>
<proteinExistence type="predicted"/>
<feature type="transmembrane region" description="Helical" evidence="1">
    <location>
        <begin position="50"/>
        <end position="74"/>
    </location>
</feature>
<evidence type="ECO:0000256" key="1">
    <source>
        <dbReference type="SAM" id="Phobius"/>
    </source>
</evidence>
<dbReference type="EMBL" id="QUNO01000034">
    <property type="protein sequence ID" value="REH26193.1"/>
    <property type="molecule type" value="Genomic_DNA"/>
</dbReference>
<protein>
    <submittedName>
        <fullName evidence="2">Uncharacterized protein</fullName>
    </submittedName>
</protein>
<evidence type="ECO:0000313" key="2">
    <source>
        <dbReference type="EMBL" id="REH26193.1"/>
    </source>
</evidence>
<keyword evidence="1" id="KW-0812">Transmembrane</keyword>
<reference evidence="2 3" key="1">
    <citation type="submission" date="2018-08" db="EMBL/GenBank/DDBJ databases">
        <title>Genomic Encyclopedia of Archaeal and Bacterial Type Strains, Phase II (KMG-II): from individual species to whole genera.</title>
        <authorList>
            <person name="Goeker M."/>
        </authorList>
    </citation>
    <scope>NUCLEOTIDE SEQUENCE [LARGE SCALE GENOMIC DNA]</scope>
    <source>
        <strain evidence="2 3">DSM 45791</strain>
    </source>
</reference>
<gene>
    <name evidence="2" type="ORF">BCF44_13448</name>
</gene>
<dbReference type="Proteomes" id="UP000256269">
    <property type="component" value="Unassembled WGS sequence"/>
</dbReference>
<comment type="caution">
    <text evidence="2">The sequence shown here is derived from an EMBL/GenBank/DDBJ whole genome shotgun (WGS) entry which is preliminary data.</text>
</comment>
<keyword evidence="1" id="KW-1133">Transmembrane helix</keyword>
<name>A0A3E0GST2_9PSEU</name>
<dbReference type="OrthoDB" id="4150280at2"/>
<evidence type="ECO:0000313" key="3">
    <source>
        <dbReference type="Proteomes" id="UP000256269"/>
    </source>
</evidence>
<dbReference type="RefSeq" id="WP_116182023.1">
    <property type="nucleotide sequence ID" value="NZ_CP144375.1"/>
</dbReference>
<accession>A0A3E0GST2</accession>
<organism evidence="2 3">
    <name type="scientific">Kutzneria buriramensis</name>
    <dbReference type="NCBI Taxonomy" id="1045776"/>
    <lineage>
        <taxon>Bacteria</taxon>
        <taxon>Bacillati</taxon>
        <taxon>Actinomycetota</taxon>
        <taxon>Actinomycetes</taxon>
        <taxon>Pseudonocardiales</taxon>
        <taxon>Pseudonocardiaceae</taxon>
        <taxon>Kutzneria</taxon>
    </lineage>
</organism>
<dbReference type="AlphaFoldDB" id="A0A3E0GST2"/>